<protein>
    <submittedName>
        <fullName evidence="2">Uncharacterized protein</fullName>
    </submittedName>
</protein>
<dbReference type="EMBL" id="CP036434">
    <property type="protein sequence ID" value="QDV08670.1"/>
    <property type="molecule type" value="Genomic_DNA"/>
</dbReference>
<evidence type="ECO:0000313" key="2">
    <source>
        <dbReference type="EMBL" id="QDV08670.1"/>
    </source>
</evidence>
<keyword evidence="3" id="KW-1185">Reference proteome</keyword>
<dbReference type="RefSeq" id="WP_145201750.1">
    <property type="nucleotide sequence ID" value="NZ_CP036434.1"/>
</dbReference>
<name>A0A518EX61_9BACT</name>
<keyword evidence="1" id="KW-0732">Signal</keyword>
<dbReference type="OrthoDB" id="303890at2"/>
<organism evidence="2 3">
    <name type="scientific">Saltatorellus ferox</name>
    <dbReference type="NCBI Taxonomy" id="2528018"/>
    <lineage>
        <taxon>Bacteria</taxon>
        <taxon>Pseudomonadati</taxon>
        <taxon>Planctomycetota</taxon>
        <taxon>Planctomycetia</taxon>
        <taxon>Planctomycetia incertae sedis</taxon>
        <taxon>Saltatorellus</taxon>
    </lineage>
</organism>
<dbReference type="AlphaFoldDB" id="A0A518EX61"/>
<feature type="signal peptide" evidence="1">
    <location>
        <begin position="1"/>
        <end position="25"/>
    </location>
</feature>
<evidence type="ECO:0000313" key="3">
    <source>
        <dbReference type="Proteomes" id="UP000320390"/>
    </source>
</evidence>
<sequence precursor="true">MKSPLSLISAGALALALTLAPSALAQSFNVDIGMNLAFFAGIPSDTYGAAAGQPGTWNAFLPSFTAAPLVDLLGQSSTVTLRSDATSTFNVFPGVMTPGDDQRLMEDFHITPNLNQNSTWTFEGLDDGEYDVYTYASDPSLSGLQTVIEVTQSLDPPQQIGAGWPGAHALGQTYSLHRVTVIGGTLELQAGTPGGMLDSGVLNGIQIIGPGGGFTLNYCMANANSTGLAASMGATGSPFVASNDVTLTASRMPQFSFGFFLTSRMRGFVQNPAGSAGNLCLSGAIGRFVGPGQIQNTGTAGAMSLALDLTSLPTPTGFVAAQAGETWDFTAWFRDVSAAGPTSNFADGYEIVFQ</sequence>
<accession>A0A518EX61</accession>
<evidence type="ECO:0000256" key="1">
    <source>
        <dbReference type="SAM" id="SignalP"/>
    </source>
</evidence>
<feature type="chain" id="PRO_5021983405" evidence="1">
    <location>
        <begin position="26"/>
        <end position="354"/>
    </location>
</feature>
<gene>
    <name evidence="2" type="ORF">Poly30_42230</name>
</gene>
<proteinExistence type="predicted"/>
<reference evidence="2 3" key="1">
    <citation type="submission" date="2019-02" db="EMBL/GenBank/DDBJ databases">
        <title>Deep-cultivation of Planctomycetes and their phenomic and genomic characterization uncovers novel biology.</title>
        <authorList>
            <person name="Wiegand S."/>
            <person name="Jogler M."/>
            <person name="Boedeker C."/>
            <person name="Pinto D."/>
            <person name="Vollmers J."/>
            <person name="Rivas-Marin E."/>
            <person name="Kohn T."/>
            <person name="Peeters S.H."/>
            <person name="Heuer A."/>
            <person name="Rast P."/>
            <person name="Oberbeckmann S."/>
            <person name="Bunk B."/>
            <person name="Jeske O."/>
            <person name="Meyerdierks A."/>
            <person name="Storesund J.E."/>
            <person name="Kallscheuer N."/>
            <person name="Luecker S."/>
            <person name="Lage O.M."/>
            <person name="Pohl T."/>
            <person name="Merkel B.J."/>
            <person name="Hornburger P."/>
            <person name="Mueller R.-W."/>
            <person name="Bruemmer F."/>
            <person name="Labrenz M."/>
            <person name="Spormann A.M."/>
            <person name="Op den Camp H."/>
            <person name="Overmann J."/>
            <person name="Amann R."/>
            <person name="Jetten M.S.M."/>
            <person name="Mascher T."/>
            <person name="Medema M.H."/>
            <person name="Devos D.P."/>
            <person name="Kaster A.-K."/>
            <person name="Ovreas L."/>
            <person name="Rohde M."/>
            <person name="Galperin M.Y."/>
            <person name="Jogler C."/>
        </authorList>
    </citation>
    <scope>NUCLEOTIDE SEQUENCE [LARGE SCALE GENOMIC DNA]</scope>
    <source>
        <strain evidence="2 3">Poly30</strain>
    </source>
</reference>
<dbReference type="Proteomes" id="UP000320390">
    <property type="component" value="Chromosome"/>
</dbReference>